<dbReference type="InterPro" id="IPR025979">
    <property type="entry name" value="ChrR-like_cupin_dom"/>
</dbReference>
<feature type="domain" description="ChrR-like cupin" evidence="1">
    <location>
        <begin position="10"/>
        <end position="96"/>
    </location>
</feature>
<protein>
    <submittedName>
        <fullName evidence="2">Regulator</fullName>
    </submittedName>
</protein>
<evidence type="ECO:0000259" key="1">
    <source>
        <dbReference type="Pfam" id="PF12973"/>
    </source>
</evidence>
<accession>A0A6C1BA62</accession>
<dbReference type="Gene3D" id="2.60.120.10">
    <property type="entry name" value="Jelly Rolls"/>
    <property type="match status" value="1"/>
</dbReference>
<dbReference type="AlphaFoldDB" id="A0A6C1BA62"/>
<gene>
    <name evidence="2" type="ORF">G3580_19325</name>
</gene>
<sequence>MSLMPHSPALDAAKIHWRPLEGFSGFTYSVLAVDAERGTTDFVVRYEADSRIFLHRHRADTLTVVMAGEHRIYAPDGRLEDARPAGAFAFTPADADPHTEGGGAAGAVVFYSTRGGADGVIFDIMDEAGQVVGALGLADVAGLFELQGGKPGA</sequence>
<proteinExistence type="predicted"/>
<dbReference type="SUPFAM" id="SSF51182">
    <property type="entry name" value="RmlC-like cupins"/>
    <property type="match status" value="1"/>
</dbReference>
<dbReference type="Proteomes" id="UP000501991">
    <property type="component" value="Chromosome"/>
</dbReference>
<keyword evidence="3" id="KW-1185">Reference proteome</keyword>
<name>A0A6C1BA62_9RHOO</name>
<organism evidence="2 3">
    <name type="scientific">Nitrogeniibacter mangrovi</name>
    <dbReference type="NCBI Taxonomy" id="2016596"/>
    <lineage>
        <taxon>Bacteria</taxon>
        <taxon>Pseudomonadati</taxon>
        <taxon>Pseudomonadota</taxon>
        <taxon>Betaproteobacteria</taxon>
        <taxon>Rhodocyclales</taxon>
        <taxon>Zoogloeaceae</taxon>
        <taxon>Nitrogeniibacter</taxon>
    </lineage>
</organism>
<reference evidence="2 3" key="1">
    <citation type="submission" date="2020-02" db="EMBL/GenBank/DDBJ databases">
        <title>Nitrogenibacter mangrovi gen. nov., sp. nov. isolated from mangrove sediment, a denitrifying betaproteobacterium.</title>
        <authorList>
            <person name="Liao H."/>
            <person name="Tian Y."/>
        </authorList>
    </citation>
    <scope>NUCLEOTIDE SEQUENCE [LARGE SCALE GENOMIC DNA]</scope>
    <source>
        <strain evidence="2 3">M9-3-2</strain>
    </source>
</reference>
<evidence type="ECO:0000313" key="2">
    <source>
        <dbReference type="EMBL" id="QID19578.1"/>
    </source>
</evidence>
<evidence type="ECO:0000313" key="3">
    <source>
        <dbReference type="Proteomes" id="UP000501991"/>
    </source>
</evidence>
<dbReference type="EMBL" id="CP048836">
    <property type="protein sequence ID" value="QID19578.1"/>
    <property type="molecule type" value="Genomic_DNA"/>
</dbReference>
<dbReference type="KEGG" id="azq:G3580_19325"/>
<dbReference type="Pfam" id="PF12973">
    <property type="entry name" value="Cupin_7"/>
    <property type="match status" value="1"/>
</dbReference>
<dbReference type="InterPro" id="IPR014710">
    <property type="entry name" value="RmlC-like_jellyroll"/>
</dbReference>
<dbReference type="InterPro" id="IPR011051">
    <property type="entry name" value="RmlC_Cupin_sf"/>
</dbReference>